<gene>
    <name evidence="1" type="ORF">NEZAVI_LOCUS2383</name>
</gene>
<reference evidence="1" key="1">
    <citation type="submission" date="2022-01" db="EMBL/GenBank/DDBJ databases">
        <authorList>
            <person name="King R."/>
        </authorList>
    </citation>
    <scope>NUCLEOTIDE SEQUENCE</scope>
</reference>
<dbReference type="Proteomes" id="UP001152798">
    <property type="component" value="Chromosome 1"/>
</dbReference>
<evidence type="ECO:0000313" key="1">
    <source>
        <dbReference type="EMBL" id="CAH1391345.1"/>
    </source>
</evidence>
<dbReference type="EMBL" id="OV725077">
    <property type="protein sequence ID" value="CAH1391345.1"/>
    <property type="molecule type" value="Genomic_DNA"/>
</dbReference>
<protein>
    <submittedName>
        <fullName evidence="1">Uncharacterized protein</fullName>
    </submittedName>
</protein>
<organism evidence="1 2">
    <name type="scientific">Nezara viridula</name>
    <name type="common">Southern green stink bug</name>
    <name type="synonym">Cimex viridulus</name>
    <dbReference type="NCBI Taxonomy" id="85310"/>
    <lineage>
        <taxon>Eukaryota</taxon>
        <taxon>Metazoa</taxon>
        <taxon>Ecdysozoa</taxon>
        <taxon>Arthropoda</taxon>
        <taxon>Hexapoda</taxon>
        <taxon>Insecta</taxon>
        <taxon>Pterygota</taxon>
        <taxon>Neoptera</taxon>
        <taxon>Paraneoptera</taxon>
        <taxon>Hemiptera</taxon>
        <taxon>Heteroptera</taxon>
        <taxon>Panheteroptera</taxon>
        <taxon>Pentatomomorpha</taxon>
        <taxon>Pentatomoidea</taxon>
        <taxon>Pentatomidae</taxon>
        <taxon>Pentatominae</taxon>
        <taxon>Nezara</taxon>
    </lineage>
</organism>
<keyword evidence="2" id="KW-1185">Reference proteome</keyword>
<dbReference type="AlphaFoldDB" id="A0A9P0E7D9"/>
<evidence type="ECO:0000313" key="2">
    <source>
        <dbReference type="Proteomes" id="UP001152798"/>
    </source>
</evidence>
<sequence>MLAYSSLATYDTSLPRKDLLSSPIGRDRDDQRRPEDDKLRASVIRTFLLWKHFTPVGFMARADRLVVILRSLSIPKRPQHLHSKPLLLSIYPTICPLRSPNPVYLLRSRKTFLFLFLLIAIMI</sequence>
<proteinExistence type="predicted"/>
<accession>A0A9P0E7D9</accession>
<name>A0A9P0E7D9_NEZVI</name>